<evidence type="ECO:0000259" key="3">
    <source>
        <dbReference type="PROSITE" id="PS50102"/>
    </source>
</evidence>
<dbReference type="GO" id="GO:0008494">
    <property type="term" value="F:translation activator activity"/>
    <property type="evidence" value="ECO:0007669"/>
    <property type="project" value="TreeGrafter"/>
</dbReference>
<dbReference type="GO" id="GO:0005737">
    <property type="term" value="C:cytoplasm"/>
    <property type="evidence" value="ECO:0007669"/>
    <property type="project" value="TreeGrafter"/>
</dbReference>
<reference evidence="4" key="1">
    <citation type="submission" date="2025-08" db="UniProtKB">
        <authorList>
            <consortium name="Ensembl"/>
        </authorList>
    </citation>
    <scope>IDENTIFICATION</scope>
</reference>
<feature type="domain" description="RRM" evidence="3">
    <location>
        <begin position="1"/>
        <end position="47"/>
    </location>
</feature>
<name>A0A8C4R147_EPTBU</name>
<dbReference type="GO" id="GO:0045948">
    <property type="term" value="P:positive regulation of translational initiation"/>
    <property type="evidence" value="ECO:0007669"/>
    <property type="project" value="TreeGrafter"/>
</dbReference>
<dbReference type="Proteomes" id="UP000694388">
    <property type="component" value="Unplaced"/>
</dbReference>
<keyword evidence="5" id="KW-1185">Reference proteome</keyword>
<reference evidence="4" key="2">
    <citation type="submission" date="2025-09" db="UniProtKB">
        <authorList>
            <consortium name="Ensembl"/>
        </authorList>
    </citation>
    <scope>IDENTIFICATION</scope>
</reference>
<dbReference type="InterPro" id="IPR000504">
    <property type="entry name" value="RRM_dom"/>
</dbReference>
<dbReference type="InterPro" id="IPR035979">
    <property type="entry name" value="RBD_domain_sf"/>
</dbReference>
<dbReference type="Gene3D" id="3.30.70.330">
    <property type="match status" value="1"/>
</dbReference>
<dbReference type="AlphaFoldDB" id="A0A8C4R147"/>
<evidence type="ECO:0000313" key="5">
    <source>
        <dbReference type="Proteomes" id="UP000694388"/>
    </source>
</evidence>
<dbReference type="GO" id="GO:0003730">
    <property type="term" value="F:mRNA 3'-UTR binding"/>
    <property type="evidence" value="ECO:0007669"/>
    <property type="project" value="TreeGrafter"/>
</dbReference>
<accession>A0A8C4R147</accession>
<proteinExistence type="predicted"/>
<dbReference type="InterPro" id="IPR012677">
    <property type="entry name" value="Nucleotide-bd_a/b_plait_sf"/>
</dbReference>
<dbReference type="Ensembl" id="ENSEBUT00000024171.1">
    <property type="protein sequence ID" value="ENSEBUP00000023595.1"/>
    <property type="gene ID" value="ENSEBUG00000014531.1"/>
</dbReference>
<evidence type="ECO:0000256" key="1">
    <source>
        <dbReference type="ARBA" id="ARBA00022884"/>
    </source>
</evidence>
<dbReference type="Pfam" id="PF00076">
    <property type="entry name" value="RRM_1"/>
    <property type="match status" value="1"/>
</dbReference>
<protein>
    <recommendedName>
        <fullName evidence="3">RRM domain-containing protein</fullName>
    </recommendedName>
</protein>
<organism evidence="4 5">
    <name type="scientific">Eptatretus burgeri</name>
    <name type="common">Inshore hagfish</name>
    <dbReference type="NCBI Taxonomy" id="7764"/>
    <lineage>
        <taxon>Eukaryota</taxon>
        <taxon>Metazoa</taxon>
        <taxon>Chordata</taxon>
        <taxon>Craniata</taxon>
        <taxon>Vertebrata</taxon>
        <taxon>Cyclostomata</taxon>
        <taxon>Myxini</taxon>
        <taxon>Myxiniformes</taxon>
        <taxon>Myxinidae</taxon>
        <taxon>Eptatretinae</taxon>
        <taxon>Eptatretus</taxon>
    </lineage>
</organism>
<keyword evidence="1 2" id="KW-0694">RNA-binding</keyword>
<evidence type="ECO:0000313" key="4">
    <source>
        <dbReference type="Ensembl" id="ENSEBUP00000023595.1"/>
    </source>
</evidence>
<dbReference type="SUPFAM" id="SSF54928">
    <property type="entry name" value="RNA-binding domain, RBD"/>
    <property type="match status" value="1"/>
</dbReference>
<evidence type="ECO:0000256" key="2">
    <source>
        <dbReference type="PROSITE-ProRule" id="PRU00176"/>
    </source>
</evidence>
<dbReference type="PANTHER" id="PTHR11176:SF10">
    <property type="entry name" value="PROTEIN BOULE-LIKE"/>
    <property type="match status" value="1"/>
</dbReference>
<dbReference type="PANTHER" id="PTHR11176">
    <property type="entry name" value="BOULE-RELATED"/>
    <property type="match status" value="1"/>
</dbReference>
<sequence length="156" mass="17922">MIYDRTGISKGYGFVTFEEQNVAKKLLQEVDKVKFKERTLNIGQAFRKHPPHVPQIPFVPGQDIVYVTNSGSQFTYQNGTAYFQPPDMPQTVSPQWIAGQWVSIFPQGMQSPPSPVMYPQPQERTFMNMDHPYDGFYPSFLLPFMDGPHAEVKKFN</sequence>
<dbReference type="PROSITE" id="PS50102">
    <property type="entry name" value="RRM"/>
    <property type="match status" value="1"/>
</dbReference>
<dbReference type="GO" id="GO:0070935">
    <property type="term" value="P:3'-UTR-mediated mRNA stabilization"/>
    <property type="evidence" value="ECO:0007669"/>
    <property type="project" value="TreeGrafter"/>
</dbReference>